<gene>
    <name evidence="2" type="ORF">SMN809_LOCUS75523</name>
</gene>
<name>A0A8S3IJX9_9BILA</name>
<feature type="non-terminal residue" evidence="2">
    <location>
        <position position="1"/>
    </location>
</feature>
<protein>
    <submittedName>
        <fullName evidence="2">Uncharacterized protein</fullName>
    </submittedName>
</protein>
<feature type="non-terminal residue" evidence="2">
    <location>
        <position position="76"/>
    </location>
</feature>
<reference evidence="2" key="1">
    <citation type="submission" date="2021-02" db="EMBL/GenBank/DDBJ databases">
        <authorList>
            <person name="Nowell W R."/>
        </authorList>
    </citation>
    <scope>NUCLEOTIDE SEQUENCE</scope>
</reference>
<dbReference type="EMBL" id="CAJOBI010332679">
    <property type="protein sequence ID" value="CAF5201102.1"/>
    <property type="molecule type" value="Genomic_DNA"/>
</dbReference>
<comment type="caution">
    <text evidence="2">The sequence shown here is derived from an EMBL/GenBank/DDBJ whole genome shotgun (WGS) entry which is preliminary data.</text>
</comment>
<proteinExistence type="predicted"/>
<organism evidence="2 3">
    <name type="scientific">Rotaria magnacalcarata</name>
    <dbReference type="NCBI Taxonomy" id="392030"/>
    <lineage>
        <taxon>Eukaryota</taxon>
        <taxon>Metazoa</taxon>
        <taxon>Spiralia</taxon>
        <taxon>Gnathifera</taxon>
        <taxon>Rotifera</taxon>
        <taxon>Eurotatoria</taxon>
        <taxon>Bdelloidea</taxon>
        <taxon>Philodinida</taxon>
        <taxon>Philodinidae</taxon>
        <taxon>Rotaria</taxon>
    </lineage>
</organism>
<evidence type="ECO:0000313" key="2">
    <source>
        <dbReference type="EMBL" id="CAF5201102.1"/>
    </source>
</evidence>
<sequence>MSDENHDPSSSPLPEKIRPKPVDAKSAATSSLISSSDSPKSATINNVSQRLPSTSVEVSVGDILSTNDKRASVSVL</sequence>
<feature type="compositionally biased region" description="Polar residues" evidence="1">
    <location>
        <begin position="43"/>
        <end position="57"/>
    </location>
</feature>
<feature type="compositionally biased region" description="Basic and acidic residues" evidence="1">
    <location>
        <begin position="67"/>
        <end position="76"/>
    </location>
</feature>
<dbReference type="Proteomes" id="UP000676336">
    <property type="component" value="Unassembled WGS sequence"/>
</dbReference>
<feature type="region of interest" description="Disordered" evidence="1">
    <location>
        <begin position="1"/>
        <end position="76"/>
    </location>
</feature>
<evidence type="ECO:0000256" key="1">
    <source>
        <dbReference type="SAM" id="MobiDB-lite"/>
    </source>
</evidence>
<dbReference type="AlphaFoldDB" id="A0A8S3IJX9"/>
<accession>A0A8S3IJX9</accession>
<feature type="compositionally biased region" description="Low complexity" evidence="1">
    <location>
        <begin position="24"/>
        <end position="42"/>
    </location>
</feature>
<evidence type="ECO:0000313" key="3">
    <source>
        <dbReference type="Proteomes" id="UP000676336"/>
    </source>
</evidence>